<evidence type="ECO:0000313" key="2">
    <source>
        <dbReference type="EMBL" id="PIR69565.1"/>
    </source>
</evidence>
<gene>
    <name evidence="2" type="ORF">COU47_02310</name>
</gene>
<dbReference type="Pfam" id="PF18895">
    <property type="entry name" value="T4SS_pilin"/>
    <property type="match status" value="1"/>
</dbReference>
<protein>
    <submittedName>
        <fullName evidence="2">Uncharacterized protein</fullName>
    </submittedName>
</protein>
<reference evidence="3" key="1">
    <citation type="submission" date="2017-09" db="EMBL/GenBank/DDBJ databases">
        <title>Depth-based differentiation of microbial function through sediment-hosted aquifers and enrichment of novel symbionts in the deep terrestrial subsurface.</title>
        <authorList>
            <person name="Probst A.J."/>
            <person name="Ladd B."/>
            <person name="Jarett J.K."/>
            <person name="Geller-Mcgrath D.E."/>
            <person name="Sieber C.M.K."/>
            <person name="Emerson J.B."/>
            <person name="Anantharaman K."/>
            <person name="Thomas B.C."/>
            <person name="Malmstrom R."/>
            <person name="Stieglmeier M."/>
            <person name="Klingl A."/>
            <person name="Woyke T."/>
            <person name="Ryan C.M."/>
            <person name="Banfield J.F."/>
        </authorList>
    </citation>
    <scope>NUCLEOTIDE SEQUENCE [LARGE SCALE GENOMIC DNA]</scope>
</reference>
<keyword evidence="1" id="KW-0812">Transmembrane</keyword>
<proteinExistence type="predicted"/>
<feature type="transmembrane region" description="Helical" evidence="1">
    <location>
        <begin position="81"/>
        <end position="100"/>
    </location>
</feature>
<keyword evidence="1" id="KW-1133">Transmembrane helix</keyword>
<organism evidence="2 3">
    <name type="scientific">Candidatus Niyogibacteria bacterium CG10_big_fil_rev_8_21_14_0_10_46_36</name>
    <dbReference type="NCBI Taxonomy" id="1974726"/>
    <lineage>
        <taxon>Bacteria</taxon>
        <taxon>Candidatus Niyogiibacteriota</taxon>
    </lineage>
</organism>
<evidence type="ECO:0000313" key="3">
    <source>
        <dbReference type="Proteomes" id="UP000231503"/>
    </source>
</evidence>
<keyword evidence="1" id="KW-0472">Membrane</keyword>
<dbReference type="Proteomes" id="UP000231503">
    <property type="component" value="Unassembled WGS sequence"/>
</dbReference>
<dbReference type="AlphaFoldDB" id="A0A2H0TFH7"/>
<feature type="transmembrane region" description="Helical" evidence="1">
    <location>
        <begin position="38"/>
        <end position="61"/>
    </location>
</feature>
<dbReference type="InterPro" id="IPR043993">
    <property type="entry name" value="T4SS_pilin"/>
</dbReference>
<name>A0A2H0TFH7_9BACT</name>
<evidence type="ECO:0000256" key="1">
    <source>
        <dbReference type="SAM" id="Phobius"/>
    </source>
</evidence>
<accession>A0A2H0TFH7</accession>
<dbReference type="EMBL" id="PFCO01000005">
    <property type="protein sequence ID" value="PIR69565.1"/>
    <property type="molecule type" value="Genomic_DNA"/>
</dbReference>
<sequence length="111" mass="12560">MKHLVKIYTITYAFFGAHTALAQQGDYTIEGLVNKIIQLVINPLITLLMVVGTVVFLWGLVEFLMSPDNEEKRSTGKRHMMWGIIGLFLMASAWGIVYVLCDFFETCSLIL</sequence>
<comment type="caution">
    <text evidence="2">The sequence shown here is derived from an EMBL/GenBank/DDBJ whole genome shotgun (WGS) entry which is preliminary data.</text>
</comment>